<comment type="caution">
    <text evidence="4">The sequence shown here is derived from an EMBL/GenBank/DDBJ whole genome shotgun (WGS) entry which is preliminary data.</text>
</comment>
<keyword evidence="1" id="KW-0175">Coiled coil</keyword>
<name>A0A848J6C4_9BACT</name>
<dbReference type="Proteomes" id="UP000559010">
    <property type="component" value="Unassembled WGS sequence"/>
</dbReference>
<keyword evidence="2" id="KW-0812">Transmembrane</keyword>
<keyword evidence="2" id="KW-0472">Membrane</keyword>
<evidence type="ECO:0000313" key="4">
    <source>
        <dbReference type="EMBL" id="NMM50070.1"/>
    </source>
</evidence>
<keyword evidence="2" id="KW-1133">Transmembrane helix</keyword>
<sequence>MKEIKLIGLVLIIVFFTNCNHETQSGYANDEVMMDFEVHEEAMEMVPATIMGPPAPPSYNLVNDSEQITRKVIKNGLIEFESEDIGKSYNAISTMLKRFDAYIENEEEYKYSQTLNYNVTIRVPADKYDSLFSQLLSSAGRLLRKQSNVEDVTERYYDLKTRLKNKKVLEGRYLEILKKTNKISEILEIESKLAELRSEIENLEGKFRYLSKQVNYSTIQLIFHQDLPYEYIPEKNIGFGEKLMASFGGGWKTFLSFTLGVFRLWPFILIMVIMITLIRKYRFKFSRSKK</sequence>
<proteinExistence type="predicted"/>
<dbReference type="EMBL" id="JABBNU010000011">
    <property type="protein sequence ID" value="NMM50070.1"/>
    <property type="molecule type" value="Genomic_DNA"/>
</dbReference>
<dbReference type="Pfam" id="PF14257">
    <property type="entry name" value="DUF4349"/>
    <property type="match status" value="1"/>
</dbReference>
<protein>
    <submittedName>
        <fullName evidence="4">DUF4349 domain-containing protein</fullName>
    </submittedName>
</protein>
<accession>A0A848J6C4</accession>
<evidence type="ECO:0000259" key="3">
    <source>
        <dbReference type="Pfam" id="PF14257"/>
    </source>
</evidence>
<reference evidence="4 5" key="1">
    <citation type="submission" date="2020-04" db="EMBL/GenBank/DDBJ databases">
        <title>Flammeovirgaceae bacterium KN852 isolated from deep sea.</title>
        <authorList>
            <person name="Zhang D.-C."/>
        </authorList>
    </citation>
    <scope>NUCLEOTIDE SEQUENCE [LARGE SCALE GENOMIC DNA]</scope>
    <source>
        <strain evidence="4 5">KN852</strain>
    </source>
</reference>
<feature type="coiled-coil region" evidence="1">
    <location>
        <begin position="179"/>
        <end position="213"/>
    </location>
</feature>
<dbReference type="AlphaFoldDB" id="A0A848J6C4"/>
<evidence type="ECO:0000256" key="2">
    <source>
        <dbReference type="SAM" id="Phobius"/>
    </source>
</evidence>
<organism evidence="4 5">
    <name type="scientific">Marinigracilibium pacificum</name>
    <dbReference type="NCBI Taxonomy" id="2729599"/>
    <lineage>
        <taxon>Bacteria</taxon>
        <taxon>Pseudomonadati</taxon>
        <taxon>Bacteroidota</taxon>
        <taxon>Cytophagia</taxon>
        <taxon>Cytophagales</taxon>
        <taxon>Flammeovirgaceae</taxon>
        <taxon>Marinigracilibium</taxon>
    </lineage>
</organism>
<evidence type="ECO:0000256" key="1">
    <source>
        <dbReference type="SAM" id="Coils"/>
    </source>
</evidence>
<keyword evidence="5" id="KW-1185">Reference proteome</keyword>
<gene>
    <name evidence="4" type="ORF">HH304_16805</name>
</gene>
<feature type="domain" description="DUF4349" evidence="3">
    <location>
        <begin position="70"/>
        <end position="277"/>
    </location>
</feature>
<evidence type="ECO:0000313" key="5">
    <source>
        <dbReference type="Proteomes" id="UP000559010"/>
    </source>
</evidence>
<dbReference type="InterPro" id="IPR025645">
    <property type="entry name" value="DUF4349"/>
</dbReference>
<feature type="transmembrane region" description="Helical" evidence="2">
    <location>
        <begin position="254"/>
        <end position="278"/>
    </location>
</feature>
<dbReference type="RefSeq" id="WP_169684247.1">
    <property type="nucleotide sequence ID" value="NZ_JABBNU010000011.1"/>
</dbReference>